<keyword evidence="3" id="KW-1185">Reference proteome</keyword>
<sequence>MTDDYDFHGTHPASPRPDAMPVRWTLVQRRPDRARVRGYTCECQSLIFEDCRAGGQGFIRRYDRSVVPWVIAESPRVKVGEAETLWRQLINGEAR</sequence>
<dbReference type="Proteomes" id="UP001500630">
    <property type="component" value="Unassembled WGS sequence"/>
</dbReference>
<accession>A0ABP6XVZ2</accession>
<comment type="caution">
    <text evidence="2">The sequence shown here is derived from an EMBL/GenBank/DDBJ whole genome shotgun (WGS) entry which is preliminary data.</text>
</comment>
<gene>
    <name evidence="2" type="ORF">GCM10022419_062030</name>
</gene>
<evidence type="ECO:0000256" key="1">
    <source>
        <dbReference type="SAM" id="MobiDB-lite"/>
    </source>
</evidence>
<evidence type="ECO:0000313" key="3">
    <source>
        <dbReference type="Proteomes" id="UP001500630"/>
    </source>
</evidence>
<protein>
    <submittedName>
        <fullName evidence="2">Uncharacterized protein</fullName>
    </submittedName>
</protein>
<reference evidence="3" key="1">
    <citation type="journal article" date="2019" name="Int. J. Syst. Evol. Microbiol.">
        <title>The Global Catalogue of Microorganisms (GCM) 10K type strain sequencing project: providing services to taxonomists for standard genome sequencing and annotation.</title>
        <authorList>
            <consortium name="The Broad Institute Genomics Platform"/>
            <consortium name="The Broad Institute Genome Sequencing Center for Infectious Disease"/>
            <person name="Wu L."/>
            <person name="Ma J."/>
        </authorList>
    </citation>
    <scope>NUCLEOTIDE SEQUENCE [LARGE SCALE GENOMIC DNA]</scope>
    <source>
        <strain evidence="3">JCM 17326</strain>
    </source>
</reference>
<proteinExistence type="predicted"/>
<evidence type="ECO:0000313" key="2">
    <source>
        <dbReference type="EMBL" id="GAA3572699.1"/>
    </source>
</evidence>
<feature type="region of interest" description="Disordered" evidence="1">
    <location>
        <begin position="1"/>
        <end position="20"/>
    </location>
</feature>
<name>A0ABP6XVZ2_9ACTN</name>
<dbReference type="EMBL" id="BAABDQ010000014">
    <property type="protein sequence ID" value="GAA3572699.1"/>
    <property type="molecule type" value="Genomic_DNA"/>
</dbReference>
<organism evidence="2 3">
    <name type="scientific">Nonomuraea rosea</name>
    <dbReference type="NCBI Taxonomy" id="638574"/>
    <lineage>
        <taxon>Bacteria</taxon>
        <taxon>Bacillati</taxon>
        <taxon>Actinomycetota</taxon>
        <taxon>Actinomycetes</taxon>
        <taxon>Streptosporangiales</taxon>
        <taxon>Streptosporangiaceae</taxon>
        <taxon>Nonomuraea</taxon>
    </lineage>
</organism>